<protein>
    <submittedName>
        <fullName evidence="1">Uncharacterized protein</fullName>
    </submittedName>
</protein>
<reference evidence="1 2" key="1">
    <citation type="submission" date="2018-09" db="EMBL/GenBank/DDBJ databases">
        <title>Draft genome sequence of Rhodopseudomonas palustris 2.1.18.</title>
        <authorList>
            <person name="Robertson S.L."/>
            <person name="Meyer T.E."/>
            <person name="Kyndt J.A."/>
        </authorList>
    </citation>
    <scope>NUCLEOTIDE SEQUENCE [LARGE SCALE GENOMIC DNA]</scope>
    <source>
        <strain evidence="1 2">2.1.18</strain>
    </source>
</reference>
<evidence type="ECO:0000313" key="1">
    <source>
        <dbReference type="EMBL" id="RJF77113.1"/>
    </source>
</evidence>
<sequence>MAGLVPAIHAFCISGSKAWMPGTRPGMTWGDGSARIKRAHFRPGSQDENFVLVENAIALNQRTAQNAAYSSRAPGLALLTSMRSSVTASSFATVL</sequence>
<dbReference type="EMBL" id="QYYD01000003">
    <property type="protein sequence ID" value="RJF77113.1"/>
    <property type="molecule type" value="Genomic_DNA"/>
</dbReference>
<accession>A0A418VLS5</accession>
<name>A0A418VLS5_RHOPL</name>
<proteinExistence type="predicted"/>
<evidence type="ECO:0000313" key="2">
    <source>
        <dbReference type="Proteomes" id="UP000285523"/>
    </source>
</evidence>
<gene>
    <name evidence="1" type="ORF">D4Q52_04620</name>
</gene>
<organism evidence="1 2">
    <name type="scientific">Rhodopseudomonas palustris</name>
    <dbReference type="NCBI Taxonomy" id="1076"/>
    <lineage>
        <taxon>Bacteria</taxon>
        <taxon>Pseudomonadati</taxon>
        <taxon>Pseudomonadota</taxon>
        <taxon>Alphaproteobacteria</taxon>
        <taxon>Hyphomicrobiales</taxon>
        <taxon>Nitrobacteraceae</taxon>
        <taxon>Rhodopseudomonas</taxon>
    </lineage>
</organism>
<dbReference type="AlphaFoldDB" id="A0A418VLS5"/>
<dbReference type="Proteomes" id="UP000285523">
    <property type="component" value="Unassembled WGS sequence"/>
</dbReference>
<comment type="caution">
    <text evidence="1">The sequence shown here is derived from an EMBL/GenBank/DDBJ whole genome shotgun (WGS) entry which is preliminary data.</text>
</comment>